<sequence>MLVWLDGGLDVDREGLIDLLADFTIAMIERLPAVAVRLG</sequence>
<dbReference type="Proteomes" id="UP000215506">
    <property type="component" value="Unassembled WGS sequence"/>
</dbReference>
<keyword evidence="2" id="KW-1185">Reference proteome</keyword>
<dbReference type="AlphaFoldDB" id="A0A231GSM2"/>
<gene>
    <name evidence="1" type="ORF">B7C42_08387</name>
</gene>
<name>A0A231GSM2_9NOCA</name>
<comment type="caution">
    <text evidence="1">The sequence shown here is derived from an EMBL/GenBank/DDBJ whole genome shotgun (WGS) entry which is preliminary data.</text>
</comment>
<dbReference type="EMBL" id="NGAF01000641">
    <property type="protein sequence ID" value="OXR39545.1"/>
    <property type="molecule type" value="Genomic_DNA"/>
</dbReference>
<evidence type="ECO:0000313" key="2">
    <source>
        <dbReference type="Proteomes" id="UP000215506"/>
    </source>
</evidence>
<accession>A0A231GSM2</accession>
<reference evidence="1 2" key="1">
    <citation type="submission" date="2017-07" db="EMBL/GenBank/DDBJ databases">
        <title>First draft Genome Sequence of Nocardia cerradoensis isolated from human infection.</title>
        <authorList>
            <person name="Carrasco G."/>
        </authorList>
    </citation>
    <scope>NUCLEOTIDE SEQUENCE [LARGE SCALE GENOMIC DNA]</scope>
    <source>
        <strain evidence="1 2">CNM20130759</strain>
    </source>
</reference>
<organism evidence="1 2">
    <name type="scientific">Nocardia cerradoensis</name>
    <dbReference type="NCBI Taxonomy" id="85688"/>
    <lineage>
        <taxon>Bacteria</taxon>
        <taxon>Bacillati</taxon>
        <taxon>Actinomycetota</taxon>
        <taxon>Actinomycetes</taxon>
        <taxon>Mycobacteriales</taxon>
        <taxon>Nocardiaceae</taxon>
        <taxon>Nocardia</taxon>
    </lineage>
</organism>
<evidence type="ECO:0000313" key="1">
    <source>
        <dbReference type="EMBL" id="OXR39545.1"/>
    </source>
</evidence>
<protein>
    <submittedName>
        <fullName evidence="1">Uncharacterized protein</fullName>
    </submittedName>
</protein>
<proteinExistence type="predicted"/>